<evidence type="ECO:0000313" key="1">
    <source>
        <dbReference type="EMBL" id="KAK2942652.1"/>
    </source>
</evidence>
<dbReference type="EMBL" id="JARBJD010000392">
    <property type="protein sequence ID" value="KAK2942652.1"/>
    <property type="molecule type" value="Genomic_DNA"/>
</dbReference>
<gene>
    <name evidence="1" type="ORF">BLNAU_22436</name>
</gene>
<evidence type="ECO:0000313" key="2">
    <source>
        <dbReference type="Proteomes" id="UP001281761"/>
    </source>
</evidence>
<sequence length="178" mass="20022">MCQTPEQYAISAHRQDQSKFASTLQYNNDQLVQIIGALEGEDLNKISQALEALYKSNRETYQLFVALNGIDNQILTVLCHLTTLKDISADTILLEGSHTYICSHPSLLDRIAQFLVVDHYAFPAAAFFFFAIIREKTPDPQIFNSLYFQIFGIYSAASKRRYLSVNSVPYPISSPSTG</sequence>
<proteinExistence type="predicted"/>
<protein>
    <submittedName>
        <fullName evidence="1">Uncharacterized protein</fullName>
    </submittedName>
</protein>
<organism evidence="1 2">
    <name type="scientific">Blattamonas nauphoetae</name>
    <dbReference type="NCBI Taxonomy" id="2049346"/>
    <lineage>
        <taxon>Eukaryota</taxon>
        <taxon>Metamonada</taxon>
        <taxon>Preaxostyla</taxon>
        <taxon>Oxymonadida</taxon>
        <taxon>Blattamonas</taxon>
    </lineage>
</organism>
<dbReference type="Proteomes" id="UP001281761">
    <property type="component" value="Unassembled WGS sequence"/>
</dbReference>
<keyword evidence="2" id="KW-1185">Reference proteome</keyword>
<name>A0ABQ9WT30_9EUKA</name>
<comment type="caution">
    <text evidence="1">The sequence shown here is derived from an EMBL/GenBank/DDBJ whole genome shotgun (WGS) entry which is preliminary data.</text>
</comment>
<accession>A0ABQ9WT30</accession>
<reference evidence="1 2" key="1">
    <citation type="journal article" date="2022" name="bioRxiv">
        <title>Genomics of Preaxostyla Flagellates Illuminates Evolutionary Transitions and the Path Towards Mitochondrial Loss.</title>
        <authorList>
            <person name="Novak L.V.F."/>
            <person name="Treitli S.C."/>
            <person name="Pyrih J."/>
            <person name="Halakuc P."/>
            <person name="Pipaliya S.V."/>
            <person name="Vacek V."/>
            <person name="Brzon O."/>
            <person name="Soukal P."/>
            <person name="Eme L."/>
            <person name="Dacks J.B."/>
            <person name="Karnkowska A."/>
            <person name="Elias M."/>
            <person name="Hampl V."/>
        </authorList>
    </citation>
    <scope>NUCLEOTIDE SEQUENCE [LARGE SCALE GENOMIC DNA]</scope>
    <source>
        <strain evidence="1">NAU3</strain>
        <tissue evidence="1">Gut</tissue>
    </source>
</reference>